<keyword evidence="1" id="KW-0812">Transmembrane</keyword>
<dbReference type="STRING" id="572480.Arnit_0670"/>
<evidence type="ECO:0000313" key="2">
    <source>
        <dbReference type="EMBL" id="ADG92335.1"/>
    </source>
</evidence>
<dbReference type="InterPro" id="IPR027853">
    <property type="entry name" value="DUF4492"/>
</dbReference>
<accession>D5V2A2</accession>
<protein>
    <recommendedName>
        <fullName evidence="4">DUF4492 domain-containing protein</fullName>
    </recommendedName>
</protein>
<dbReference type="HOGENOM" id="CLU_189853_1_0_7"/>
<feature type="transmembrane region" description="Helical" evidence="1">
    <location>
        <begin position="24"/>
        <end position="44"/>
    </location>
</feature>
<proteinExistence type="predicted"/>
<keyword evidence="1" id="KW-0472">Membrane</keyword>
<gene>
    <name evidence="2" type="ordered locus">Arnit_0670</name>
</gene>
<dbReference type="OrthoDB" id="1122086at2"/>
<dbReference type="Pfam" id="PF14899">
    <property type="entry name" value="DUF4492"/>
    <property type="match status" value="1"/>
</dbReference>
<evidence type="ECO:0000256" key="1">
    <source>
        <dbReference type="SAM" id="Phobius"/>
    </source>
</evidence>
<reference evidence="2 3" key="1">
    <citation type="journal article" date="2010" name="Stand. Genomic Sci.">
        <title>Complete genome sequence of Arcobacter nitrofigilis type strain (CI).</title>
        <authorList>
            <person name="Pati A."/>
            <person name="Gronow S."/>
            <person name="Lapidus A."/>
            <person name="Copeland A."/>
            <person name="Glavina Del Rio T."/>
            <person name="Nolan M."/>
            <person name="Lucas S."/>
            <person name="Tice H."/>
            <person name="Cheng J.F."/>
            <person name="Han C."/>
            <person name="Chertkov O."/>
            <person name="Bruce D."/>
            <person name="Tapia R."/>
            <person name="Goodwin L."/>
            <person name="Pitluck S."/>
            <person name="Liolios K."/>
            <person name="Ivanova N."/>
            <person name="Mavromatis K."/>
            <person name="Chen A."/>
            <person name="Palaniappan K."/>
            <person name="Land M."/>
            <person name="Hauser L."/>
            <person name="Chang Y.J."/>
            <person name="Jeffries C.D."/>
            <person name="Detter J.C."/>
            <person name="Rohde M."/>
            <person name="Goker M."/>
            <person name="Bristow J."/>
            <person name="Eisen J.A."/>
            <person name="Markowitz V."/>
            <person name="Hugenholtz P."/>
            <person name="Klenk H.P."/>
            <person name="Kyrpides N.C."/>
        </authorList>
    </citation>
    <scope>NUCLEOTIDE SEQUENCE [LARGE SCALE GENOMIC DNA]</scope>
    <source>
        <strain evidence="3">ATCC 33309 / DSM 7299 / CCUG 15893 / LMG 7604 / NCTC 12251 / CI</strain>
    </source>
</reference>
<name>D5V2A2_ARCNC</name>
<keyword evidence="3" id="KW-1185">Reference proteome</keyword>
<sequence length="69" mass="8382">MYKYLKIFNFYIDGFKNLTVGKTLWKIIIIKIILIVTLLNFYIYDKSINSEYKTTKEKINFVYKNITKD</sequence>
<dbReference type="RefSeq" id="WP_013134480.1">
    <property type="nucleotide sequence ID" value="NC_014166.1"/>
</dbReference>
<evidence type="ECO:0008006" key="4">
    <source>
        <dbReference type="Google" id="ProtNLM"/>
    </source>
</evidence>
<dbReference type="AlphaFoldDB" id="D5V2A2"/>
<keyword evidence="1" id="KW-1133">Transmembrane helix</keyword>
<evidence type="ECO:0000313" key="3">
    <source>
        <dbReference type="Proteomes" id="UP000000939"/>
    </source>
</evidence>
<dbReference type="KEGG" id="ant:Arnit_0670"/>
<organism evidence="2 3">
    <name type="scientific">Arcobacter nitrofigilis (strain ATCC 33309 / DSM 7299 / CCUG 15893 / LMG 7604 / NCTC 12251 / CI)</name>
    <name type="common">Campylobacter nitrofigilis</name>
    <dbReference type="NCBI Taxonomy" id="572480"/>
    <lineage>
        <taxon>Bacteria</taxon>
        <taxon>Pseudomonadati</taxon>
        <taxon>Campylobacterota</taxon>
        <taxon>Epsilonproteobacteria</taxon>
        <taxon>Campylobacterales</taxon>
        <taxon>Arcobacteraceae</taxon>
        <taxon>Arcobacter</taxon>
    </lineage>
</organism>
<dbReference type="Proteomes" id="UP000000939">
    <property type="component" value="Chromosome"/>
</dbReference>
<dbReference type="EMBL" id="CP001999">
    <property type="protein sequence ID" value="ADG92335.1"/>
    <property type="molecule type" value="Genomic_DNA"/>
</dbReference>